<sequence>MFRECGCMLITLVALGQPGHSFHAPSRAYATRPWRHLAASADEFSSDVQSYLDPKTKTKDVIPDVVPIVGEPQAVFTGKNYTIDSILKELAAIQQQGPKSYCILGTRHCSFLHQQIIELLAYALVLSGNHVYTSGAGGTNAAAIRGALRAGAPDLLTVVLPQSISKQPAESQKLLAKVKNVVEMSQNDGLGLDMASRLCNSDLLSRAEQLIAFAFHNSRTVIEATKEAQSRDMVVTVLYLD</sequence>
<name>A0A7R9YDI6_9STRA</name>
<dbReference type="AlphaFoldDB" id="A0A7R9YDI6"/>
<reference evidence="1" key="1">
    <citation type="submission" date="2021-01" db="EMBL/GenBank/DDBJ databases">
        <authorList>
            <person name="Corre E."/>
            <person name="Pelletier E."/>
            <person name="Niang G."/>
            <person name="Scheremetjew M."/>
            <person name="Finn R."/>
            <person name="Kale V."/>
            <person name="Holt S."/>
            <person name="Cochrane G."/>
            <person name="Meng A."/>
            <person name="Brown T."/>
            <person name="Cohen L."/>
        </authorList>
    </citation>
    <scope>NUCLEOTIDE SEQUENCE</scope>
    <source>
        <strain evidence="1">CCMP2078</strain>
    </source>
</reference>
<protein>
    <recommendedName>
        <fullName evidence="2">DNA recombination-mediator protein A</fullName>
    </recommendedName>
</protein>
<organism evidence="1">
    <name type="scientific">Pinguiococcus pyrenoidosus</name>
    <dbReference type="NCBI Taxonomy" id="172671"/>
    <lineage>
        <taxon>Eukaryota</taxon>
        <taxon>Sar</taxon>
        <taxon>Stramenopiles</taxon>
        <taxon>Ochrophyta</taxon>
        <taxon>Pinguiophyceae</taxon>
        <taxon>Pinguiochrysidales</taxon>
        <taxon>Pinguiochrysidaceae</taxon>
        <taxon>Pinguiococcus</taxon>
    </lineage>
</organism>
<evidence type="ECO:0000313" key="1">
    <source>
        <dbReference type="EMBL" id="CAD8261312.1"/>
    </source>
</evidence>
<dbReference type="EMBL" id="HBEA01014154">
    <property type="protein sequence ID" value="CAD8261312.1"/>
    <property type="molecule type" value="Transcribed_RNA"/>
</dbReference>
<dbReference type="Gene3D" id="3.40.50.450">
    <property type="match status" value="1"/>
</dbReference>
<gene>
    <name evidence="1" type="ORF">PPYR1160_LOCUS10814</name>
</gene>
<dbReference type="SUPFAM" id="SSF102405">
    <property type="entry name" value="MCP/YpsA-like"/>
    <property type="match status" value="1"/>
</dbReference>
<proteinExistence type="predicted"/>
<evidence type="ECO:0008006" key="2">
    <source>
        <dbReference type="Google" id="ProtNLM"/>
    </source>
</evidence>
<accession>A0A7R9YDI6</accession>